<name>A0A401TZR5_CHIPU</name>
<dbReference type="EMBL" id="BEZZ01236675">
    <property type="protein sequence ID" value="GCC48116.1"/>
    <property type="molecule type" value="Genomic_DNA"/>
</dbReference>
<reference evidence="1 2" key="1">
    <citation type="journal article" date="2018" name="Nat. Ecol. Evol.">
        <title>Shark genomes provide insights into elasmobranch evolution and the origin of vertebrates.</title>
        <authorList>
            <person name="Hara Y"/>
            <person name="Yamaguchi K"/>
            <person name="Onimaru K"/>
            <person name="Kadota M"/>
            <person name="Koyanagi M"/>
            <person name="Keeley SD"/>
            <person name="Tatsumi K"/>
            <person name="Tanaka K"/>
            <person name="Motone F"/>
            <person name="Kageyama Y"/>
            <person name="Nozu R"/>
            <person name="Adachi N"/>
            <person name="Nishimura O"/>
            <person name="Nakagawa R"/>
            <person name="Tanegashima C"/>
            <person name="Kiyatake I"/>
            <person name="Matsumoto R"/>
            <person name="Murakumo K"/>
            <person name="Nishida K"/>
            <person name="Terakita A"/>
            <person name="Kuratani S"/>
            <person name="Sato K"/>
            <person name="Hyodo S Kuraku.S."/>
        </authorList>
    </citation>
    <scope>NUCLEOTIDE SEQUENCE [LARGE SCALE GENOMIC DNA]</scope>
</reference>
<feature type="non-terminal residue" evidence="1">
    <location>
        <position position="1"/>
    </location>
</feature>
<evidence type="ECO:0000313" key="2">
    <source>
        <dbReference type="Proteomes" id="UP000287033"/>
    </source>
</evidence>
<gene>
    <name evidence="1" type="ORF">chiPu_0032437</name>
</gene>
<protein>
    <submittedName>
        <fullName evidence="1">Uncharacterized protein</fullName>
    </submittedName>
</protein>
<accession>A0A401TZR5</accession>
<dbReference type="Proteomes" id="UP000287033">
    <property type="component" value="Unassembled WGS sequence"/>
</dbReference>
<organism evidence="1 2">
    <name type="scientific">Chiloscyllium punctatum</name>
    <name type="common">Brownbanded bambooshark</name>
    <name type="synonym">Hemiscyllium punctatum</name>
    <dbReference type="NCBI Taxonomy" id="137246"/>
    <lineage>
        <taxon>Eukaryota</taxon>
        <taxon>Metazoa</taxon>
        <taxon>Chordata</taxon>
        <taxon>Craniata</taxon>
        <taxon>Vertebrata</taxon>
        <taxon>Chondrichthyes</taxon>
        <taxon>Elasmobranchii</taxon>
        <taxon>Galeomorphii</taxon>
        <taxon>Galeoidea</taxon>
        <taxon>Orectolobiformes</taxon>
        <taxon>Hemiscylliidae</taxon>
        <taxon>Chiloscyllium</taxon>
    </lineage>
</organism>
<comment type="caution">
    <text evidence="1">The sequence shown here is derived from an EMBL/GenBank/DDBJ whole genome shotgun (WGS) entry which is preliminary data.</text>
</comment>
<proteinExistence type="predicted"/>
<sequence length="59" mass="6524">VDPEGGGGWNSEGNEGRDVIVEGMFDMSDSHVIVMSPELQRRLQSPPDEILPRNILESM</sequence>
<evidence type="ECO:0000313" key="1">
    <source>
        <dbReference type="EMBL" id="GCC48116.1"/>
    </source>
</evidence>
<dbReference type="AlphaFoldDB" id="A0A401TZR5"/>
<dbReference type="OrthoDB" id="10022757at2759"/>
<keyword evidence="2" id="KW-1185">Reference proteome</keyword>